<evidence type="ECO:0000256" key="1">
    <source>
        <dbReference type="ARBA" id="ARBA00022801"/>
    </source>
</evidence>
<dbReference type="SUPFAM" id="SSF51283">
    <property type="entry name" value="dUTPase-like"/>
    <property type="match status" value="1"/>
</dbReference>
<dbReference type="PATRIC" id="fig|1618617.3.peg.226"/>
<evidence type="ECO:0000313" key="4">
    <source>
        <dbReference type="Proteomes" id="UP000034067"/>
    </source>
</evidence>
<dbReference type="GO" id="GO:0008829">
    <property type="term" value="F:dCTP deaminase activity"/>
    <property type="evidence" value="ECO:0007669"/>
    <property type="project" value="InterPro"/>
</dbReference>
<gene>
    <name evidence="3" type="ORF">UX48_C0015G0002</name>
</gene>
<dbReference type="InterPro" id="IPR033704">
    <property type="entry name" value="dUTPase_trimeric"/>
</dbReference>
<organism evidence="3 4">
    <name type="scientific">Candidatus Azambacteria bacterium GW2011_GWB1_46_27</name>
    <dbReference type="NCBI Taxonomy" id="1618617"/>
    <lineage>
        <taxon>Bacteria</taxon>
        <taxon>Candidatus Azamiibacteriota</taxon>
    </lineage>
</organism>
<dbReference type="AlphaFoldDB" id="A0A0G1PSG8"/>
<dbReference type="Proteomes" id="UP000034067">
    <property type="component" value="Unassembled WGS sequence"/>
</dbReference>
<dbReference type="EMBL" id="LCMJ01000015">
    <property type="protein sequence ID" value="KKU35562.1"/>
    <property type="molecule type" value="Genomic_DNA"/>
</dbReference>
<evidence type="ECO:0000313" key="3">
    <source>
        <dbReference type="EMBL" id="KKU35562.1"/>
    </source>
</evidence>
<dbReference type="Gene3D" id="2.70.40.10">
    <property type="match status" value="1"/>
</dbReference>
<dbReference type="GO" id="GO:0006229">
    <property type="term" value="P:dUTP biosynthetic process"/>
    <property type="evidence" value="ECO:0007669"/>
    <property type="project" value="InterPro"/>
</dbReference>
<dbReference type="InterPro" id="IPR036157">
    <property type="entry name" value="dUTPase-like_sf"/>
</dbReference>
<keyword evidence="1 3" id="KW-0378">Hydrolase</keyword>
<keyword evidence="2" id="KW-0546">Nucleotide metabolism</keyword>
<dbReference type="Pfam" id="PF22769">
    <property type="entry name" value="DCD"/>
    <property type="match status" value="1"/>
</dbReference>
<reference evidence="3 4" key="1">
    <citation type="journal article" date="2015" name="Nature">
        <title>rRNA introns, odd ribosomes, and small enigmatic genomes across a large radiation of phyla.</title>
        <authorList>
            <person name="Brown C.T."/>
            <person name="Hug L.A."/>
            <person name="Thomas B.C."/>
            <person name="Sharon I."/>
            <person name="Castelle C.J."/>
            <person name="Singh A."/>
            <person name="Wilkins M.J."/>
            <person name="Williams K.H."/>
            <person name="Banfield J.F."/>
        </authorList>
    </citation>
    <scope>NUCLEOTIDE SEQUENCE [LARGE SCALE GENOMIC DNA]</scope>
</reference>
<proteinExistence type="predicted"/>
<sequence length="171" mass="18858">MILTHDTILEEIRGGNIKIEPFCEDCAGPGSVDLHLGNAFRVFKNRRKVFPVTEEAGFEEITVVKEIKNGKSIVLKSGETILGITQERITLAPNIAGWLEGRSRFARLGLAIHITSGFIQPGTDNKQVLEISNLGRAPLAIKPGTKICQIIFNRCEGEARYLGRFSKQISP</sequence>
<dbReference type="PANTHER" id="PTHR42680:SF3">
    <property type="entry name" value="DCTP DEAMINASE"/>
    <property type="match status" value="1"/>
</dbReference>
<dbReference type="NCBIfam" id="TIGR02274">
    <property type="entry name" value="dCTP_deam"/>
    <property type="match status" value="1"/>
</dbReference>
<evidence type="ECO:0000256" key="2">
    <source>
        <dbReference type="ARBA" id="ARBA00023080"/>
    </source>
</evidence>
<name>A0A0G1PSG8_9BACT</name>
<dbReference type="PANTHER" id="PTHR42680">
    <property type="entry name" value="DCTP DEAMINASE"/>
    <property type="match status" value="1"/>
</dbReference>
<dbReference type="CDD" id="cd07557">
    <property type="entry name" value="trimeric_dUTPase"/>
    <property type="match status" value="1"/>
</dbReference>
<comment type="caution">
    <text evidence="3">The sequence shown here is derived from an EMBL/GenBank/DDBJ whole genome shotgun (WGS) entry which is preliminary data.</text>
</comment>
<accession>A0A0G1PSG8</accession>
<protein>
    <submittedName>
        <fullName evidence="3">Deoxycytidine triphosphate deaminase/deoxyuridine triphosphate pyrophosphohydrolase</fullName>
    </submittedName>
</protein>
<dbReference type="InterPro" id="IPR011962">
    <property type="entry name" value="dCTP_deaminase"/>
</dbReference>